<dbReference type="InterPro" id="IPR020012">
    <property type="entry name" value="LysM_FimV"/>
</dbReference>
<evidence type="ECO:0000256" key="2">
    <source>
        <dbReference type="SAM" id="MobiDB-lite"/>
    </source>
</evidence>
<evidence type="ECO:0000259" key="4">
    <source>
        <dbReference type="PROSITE" id="PS51782"/>
    </source>
</evidence>
<keyword evidence="6" id="KW-1185">Reference proteome</keyword>
<reference evidence="6" key="1">
    <citation type="submission" date="2010-05" db="EMBL/GenBank/DDBJ databases">
        <title>Complete sequence of Methylotenera sp. 301.</title>
        <authorList>
            <person name="Lucas S."/>
            <person name="Copeland A."/>
            <person name="Lapidus A."/>
            <person name="Cheng J.-F."/>
            <person name="Bruce D."/>
            <person name="Goodwin L."/>
            <person name="Pitluck S."/>
            <person name="Clum A."/>
            <person name="Land M."/>
            <person name="Hauser L."/>
            <person name="Kyrpides N."/>
            <person name="Ivanova N."/>
            <person name="Chistoservova L."/>
            <person name="Kalyuzhnaya M."/>
            <person name="Woyke T."/>
        </authorList>
    </citation>
    <scope>NUCLEOTIDE SEQUENCE [LARGE SCALE GENOMIC DNA]</scope>
    <source>
        <strain evidence="6">301</strain>
    </source>
</reference>
<keyword evidence="1" id="KW-0175">Coiled coil</keyword>
<dbReference type="PROSITE" id="PS51782">
    <property type="entry name" value="LYSM"/>
    <property type="match status" value="1"/>
</dbReference>
<feature type="compositionally biased region" description="Polar residues" evidence="2">
    <location>
        <begin position="160"/>
        <end position="173"/>
    </location>
</feature>
<dbReference type="InterPro" id="IPR020011">
    <property type="entry name" value="FimV_C"/>
</dbReference>
<accession>D7DHM3</accession>
<dbReference type="Pfam" id="PF25800">
    <property type="entry name" value="FimV_N"/>
    <property type="match status" value="1"/>
</dbReference>
<keyword evidence="3" id="KW-0732">Signal</keyword>
<feature type="signal peptide" evidence="3">
    <location>
        <begin position="1"/>
        <end position="24"/>
    </location>
</feature>
<dbReference type="InterPro" id="IPR057840">
    <property type="entry name" value="FimV_N"/>
</dbReference>
<organism evidence="5 6">
    <name type="scientific">Methylotenera versatilis (strain 301)</name>
    <dbReference type="NCBI Taxonomy" id="666681"/>
    <lineage>
        <taxon>Bacteria</taxon>
        <taxon>Pseudomonadati</taxon>
        <taxon>Pseudomonadota</taxon>
        <taxon>Betaproteobacteria</taxon>
        <taxon>Nitrosomonadales</taxon>
        <taxon>Methylophilaceae</taxon>
        <taxon>Methylotenera</taxon>
    </lineage>
</organism>
<evidence type="ECO:0000313" key="5">
    <source>
        <dbReference type="EMBL" id="ADI29558.1"/>
    </source>
</evidence>
<gene>
    <name evidence="5" type="ordered locus">M301_1174</name>
</gene>
<dbReference type="Gene3D" id="1.20.58.2200">
    <property type="match status" value="1"/>
</dbReference>
<feature type="domain" description="LysM" evidence="4">
    <location>
        <begin position="203"/>
        <end position="258"/>
    </location>
</feature>
<dbReference type="Gene3D" id="3.10.350.10">
    <property type="entry name" value="LysM domain"/>
    <property type="match status" value="1"/>
</dbReference>
<dbReference type="InterPro" id="IPR036779">
    <property type="entry name" value="LysM_dom_sf"/>
</dbReference>
<evidence type="ECO:0000313" key="6">
    <source>
        <dbReference type="Proteomes" id="UP000000383"/>
    </source>
</evidence>
<feature type="compositionally biased region" description="Low complexity" evidence="2">
    <location>
        <begin position="148"/>
        <end position="159"/>
    </location>
</feature>
<dbReference type="RefSeq" id="WP_013147874.1">
    <property type="nucleotide sequence ID" value="NC_014207.1"/>
</dbReference>
<evidence type="ECO:0000256" key="1">
    <source>
        <dbReference type="SAM" id="Coils"/>
    </source>
</evidence>
<name>D7DHM3_METV0</name>
<dbReference type="EMBL" id="CP002056">
    <property type="protein sequence ID" value="ADI29558.1"/>
    <property type="molecule type" value="Genomic_DNA"/>
</dbReference>
<dbReference type="NCBIfam" id="TIGR03505">
    <property type="entry name" value="FimV_core"/>
    <property type="match status" value="1"/>
</dbReference>
<feature type="region of interest" description="Disordered" evidence="2">
    <location>
        <begin position="131"/>
        <end position="207"/>
    </location>
</feature>
<feature type="coiled-coil region" evidence="1">
    <location>
        <begin position="356"/>
        <end position="397"/>
    </location>
</feature>
<dbReference type="InterPro" id="IPR018392">
    <property type="entry name" value="LysM"/>
</dbReference>
<evidence type="ECO:0000256" key="3">
    <source>
        <dbReference type="SAM" id="SignalP"/>
    </source>
</evidence>
<dbReference type="KEGG" id="meh:M301_1174"/>
<reference evidence="5 6" key="2">
    <citation type="journal article" date="2011" name="J. Bacteriol.">
        <title>Genomes of three methylotrophs from a single niche uncover genetic and metabolic divergence of Methylophilaceae.</title>
        <authorList>
            <person name="Lapidus A."/>
            <person name="Clum A."/>
            <person name="Labutti K."/>
            <person name="Kaluzhnaya M.G."/>
            <person name="Lim S."/>
            <person name="Beck D.A."/>
            <person name="Glavina Del Rio T."/>
            <person name="Nolan M."/>
            <person name="Mavromatis K."/>
            <person name="Huntemann M."/>
            <person name="Lucas S."/>
            <person name="Lidstrom M.E."/>
            <person name="Ivanova N."/>
            <person name="Chistoserdova L."/>
        </authorList>
    </citation>
    <scope>NUCLEOTIDE SEQUENCE [LARGE SCALE GENOMIC DNA]</scope>
    <source>
        <strain evidence="5 6">301</strain>
    </source>
</reference>
<dbReference type="CDD" id="cd00118">
    <property type="entry name" value="LysM"/>
    <property type="match status" value="1"/>
</dbReference>
<dbReference type="InterPro" id="IPR038440">
    <property type="entry name" value="FimV_C_sf"/>
</dbReference>
<dbReference type="Proteomes" id="UP000000383">
    <property type="component" value="Chromosome"/>
</dbReference>
<sequence length="996" mass="105986" precursor="true">MRKSKIKQISLAVCLALLPLSSYAAGLGKLNVNSGIGEPLKAEIELLSVTPEELSTLAASIASEDAYAQQGIPRLGIHNNIKVEIAKNADGSPVLKIRSSQPVSDPYLDMLIQVDWATGRLQREYTVLLDPPGYKPESTASIPVTLPSTGGTNNTQSTNRPSTSNVGDATQPVTQKTKKQKRPAPPVVQQEQASEPNVAKNEQELTTKRGDTLSAVAKEVQVEGVSLDQMLVGLYENNKEAFAKGNMNRLKVGQIIKVPSKEVLTSVDEQQAKKTIKIHSVNWNAYRNALAGNVEASPAMAETEQKQSTSGKIATAEDKAAPVATGPKDVVKLSAGDQAGTKNSKDAATKSAEAKIVALQEETTARENSLKEANNKAAALEKQIADMQKLIAMKNQSMADMQKNAETAAKKPEAVEAPVEPVKAEVAPVADAKSAEVTPPVEVPVVKPEVKKPVVTAPVVVPAPMVEEPGFLAGLMNSVDLAVLGGAGGVALLGAGWMFLRNKRRKDLDSFERGILTSGGLRANTVFGNTTGNASMSDTSFLTDFAQSADGSMIDTNDVDPIAEAEVYMAYGRDAQAEEILKDAISKEPKRYELHLKLLEMYAARKDTSAFEAIAGELYTTLGADDPTWAKVAAIGIGMEPSNPLYNVSKTVAVSPLSPQKLAASDFSDIAVAEDAGLDFSFNDDAVANEQNSEEDANSAVMQSFAEAQNVDSDISFDLGTLDDAPTNNTLGDEAELATSTANFLVDEELSEAAVKDTTSNLMDFDLGEFANKSTPVAEELISETPLSETAANALEFNAPDIPNLSGSVNLANSSDLTDSPEVSSTTDFDMDFNLPSDTDELTQANLAASNSIEEISFDLDFATDADVKPAEELSQMDASEISFDFPSIEEPVITKEEVAAKSDELEANTFDLSDIDLNLADAESELLLEKPAPKKAADPLSGMAESPDVNIKLDLVAAYIDMDDKEGARELLEEILKEGGPVQQLRAKELLDSLA</sequence>
<dbReference type="AlphaFoldDB" id="D7DHM3"/>
<dbReference type="STRING" id="666681.M301_1174"/>
<dbReference type="NCBIfam" id="TIGR03504">
    <property type="entry name" value="FimV_Cterm"/>
    <property type="match status" value="1"/>
</dbReference>
<dbReference type="HOGENOM" id="CLU_007099_0_0_4"/>
<feature type="chain" id="PRO_5003094444" evidence="3">
    <location>
        <begin position="25"/>
        <end position="996"/>
    </location>
</feature>
<dbReference type="eggNOG" id="COG3170">
    <property type="taxonomic scope" value="Bacteria"/>
</dbReference>
<protein>
    <submittedName>
        <fullName evidence="5">FimV N-terminal domain protein</fullName>
    </submittedName>
</protein>
<feature type="region of interest" description="Disordered" evidence="2">
    <location>
        <begin position="298"/>
        <end position="327"/>
    </location>
</feature>
<proteinExistence type="predicted"/>